<proteinExistence type="predicted"/>
<dbReference type="InterPro" id="IPR036291">
    <property type="entry name" value="NAD(P)-bd_dom_sf"/>
</dbReference>
<dbReference type="PRINTS" id="PR01713">
    <property type="entry name" value="NUCEPIMERASE"/>
</dbReference>
<dbReference type="PANTHER" id="PTHR43000">
    <property type="entry name" value="DTDP-D-GLUCOSE 4,6-DEHYDRATASE-RELATED"/>
    <property type="match status" value="1"/>
</dbReference>
<evidence type="ECO:0000313" key="2">
    <source>
        <dbReference type="EMBL" id="MFC4601584.1"/>
    </source>
</evidence>
<protein>
    <submittedName>
        <fullName evidence="2">NAD-dependent 4,6-dehydratase LegB</fullName>
    </submittedName>
</protein>
<dbReference type="CDD" id="cd05257">
    <property type="entry name" value="Arna_like_SDR_e"/>
    <property type="match status" value="1"/>
</dbReference>
<dbReference type="InterPro" id="IPR026390">
    <property type="entry name" value="LegB-like"/>
</dbReference>
<reference evidence="3" key="1">
    <citation type="journal article" date="2019" name="Int. J. Syst. Evol. Microbiol.">
        <title>The Global Catalogue of Microorganisms (GCM) 10K type strain sequencing project: providing services to taxonomists for standard genome sequencing and annotation.</title>
        <authorList>
            <consortium name="The Broad Institute Genomics Platform"/>
            <consortium name="The Broad Institute Genome Sequencing Center for Infectious Disease"/>
            <person name="Wu L."/>
            <person name="Ma J."/>
        </authorList>
    </citation>
    <scope>NUCLEOTIDE SEQUENCE [LARGE SCALE GENOMIC DNA]</scope>
    <source>
        <strain evidence="3">CCUG 49571</strain>
    </source>
</reference>
<keyword evidence="3" id="KW-1185">Reference proteome</keyword>
<comment type="caution">
    <text evidence="2">The sequence shown here is derived from an EMBL/GenBank/DDBJ whole genome shotgun (WGS) entry which is preliminary data.</text>
</comment>
<name>A0ABV9FN09_9BACL</name>
<feature type="domain" description="NAD(P)-binding" evidence="1">
    <location>
        <begin position="10"/>
        <end position="311"/>
    </location>
</feature>
<sequence>MPSKIKRITVTGADGFIGSHLAERLVREGHRVTAFVLYHARHDWGWIDEMPKEIREQIEVIPGDLRDYQSVKRAVAGAEVVFHLAALISIPYSYHAPESYLDTNVKGTYHIVQACRELQVERLVHTSTSEVYGTAQFVPIHEKHPLNPQSPYAASKAGADQLALSYYYSYQLPVSIVRPFNTYGPRQSARAVIPSIMMQIAAGKKQIRLGDLRPTRDFTYVKDTVDGFVEASRSDRLLGEVVNVGSNYEISIGKTAALIAEVMNADVEIVLDPERLRPPESEVQRLWADNGKMTALTGWKPAYGGEEGLRKGLSETAAWFAQADHLLKYKQDVYHI</sequence>
<dbReference type="Proteomes" id="UP001596028">
    <property type="component" value="Unassembled WGS sequence"/>
</dbReference>
<dbReference type="NCBIfam" id="TIGR04180">
    <property type="entry name" value="EDH_00030"/>
    <property type="match status" value="1"/>
</dbReference>
<dbReference type="InterPro" id="IPR045869">
    <property type="entry name" value="Arna-like_SDR_e"/>
</dbReference>
<dbReference type="EMBL" id="JBHSEP010000027">
    <property type="protein sequence ID" value="MFC4601584.1"/>
    <property type="molecule type" value="Genomic_DNA"/>
</dbReference>
<dbReference type="Pfam" id="PF16363">
    <property type="entry name" value="GDP_Man_Dehyd"/>
    <property type="match status" value="1"/>
</dbReference>
<evidence type="ECO:0000313" key="3">
    <source>
        <dbReference type="Proteomes" id="UP001596028"/>
    </source>
</evidence>
<dbReference type="RefSeq" id="WP_378101802.1">
    <property type="nucleotide sequence ID" value="NZ_JBHSEP010000027.1"/>
</dbReference>
<dbReference type="SUPFAM" id="SSF51735">
    <property type="entry name" value="NAD(P)-binding Rossmann-fold domains"/>
    <property type="match status" value="1"/>
</dbReference>
<organism evidence="2 3">
    <name type="scientific">Cohnella hongkongensis</name>
    <dbReference type="NCBI Taxonomy" id="178337"/>
    <lineage>
        <taxon>Bacteria</taxon>
        <taxon>Bacillati</taxon>
        <taxon>Bacillota</taxon>
        <taxon>Bacilli</taxon>
        <taxon>Bacillales</taxon>
        <taxon>Paenibacillaceae</taxon>
        <taxon>Cohnella</taxon>
    </lineage>
</organism>
<dbReference type="InterPro" id="IPR016040">
    <property type="entry name" value="NAD(P)-bd_dom"/>
</dbReference>
<accession>A0ABV9FN09</accession>
<gene>
    <name evidence="2" type="ORF">ACFO3S_25325</name>
</gene>
<evidence type="ECO:0000259" key="1">
    <source>
        <dbReference type="Pfam" id="PF16363"/>
    </source>
</evidence>
<dbReference type="Gene3D" id="3.40.50.720">
    <property type="entry name" value="NAD(P)-binding Rossmann-like Domain"/>
    <property type="match status" value="1"/>
</dbReference>